<evidence type="ECO:0000313" key="4">
    <source>
        <dbReference type="Proteomes" id="UP001234989"/>
    </source>
</evidence>
<evidence type="ECO:0000259" key="2">
    <source>
        <dbReference type="Pfam" id="PF14111"/>
    </source>
</evidence>
<reference evidence="3" key="1">
    <citation type="submission" date="2023-08" db="EMBL/GenBank/DDBJ databases">
        <title>A de novo genome assembly of Solanum verrucosum Schlechtendal, a Mexican diploid species geographically isolated from the other diploid A-genome species in potato relatives.</title>
        <authorList>
            <person name="Hosaka K."/>
        </authorList>
    </citation>
    <scope>NUCLEOTIDE SEQUENCE</scope>
    <source>
        <tissue evidence="3">Young leaves</tissue>
    </source>
</reference>
<feature type="region of interest" description="Disordered" evidence="1">
    <location>
        <begin position="591"/>
        <end position="610"/>
    </location>
</feature>
<protein>
    <recommendedName>
        <fullName evidence="2">DUF4283 domain-containing protein</fullName>
    </recommendedName>
</protein>
<dbReference type="Pfam" id="PF14111">
    <property type="entry name" value="DUF4283"/>
    <property type="match status" value="1"/>
</dbReference>
<dbReference type="PANTHER" id="PTHR34427">
    <property type="entry name" value="DUF4283 DOMAIN PROTEIN"/>
    <property type="match status" value="1"/>
</dbReference>
<keyword evidence="4" id="KW-1185">Reference proteome</keyword>
<proteinExistence type="predicted"/>
<evidence type="ECO:0000256" key="1">
    <source>
        <dbReference type="SAM" id="MobiDB-lite"/>
    </source>
</evidence>
<dbReference type="InterPro" id="IPR025558">
    <property type="entry name" value="DUF4283"/>
</dbReference>
<organism evidence="3 4">
    <name type="scientific">Solanum verrucosum</name>
    <dbReference type="NCBI Taxonomy" id="315347"/>
    <lineage>
        <taxon>Eukaryota</taxon>
        <taxon>Viridiplantae</taxon>
        <taxon>Streptophyta</taxon>
        <taxon>Embryophyta</taxon>
        <taxon>Tracheophyta</taxon>
        <taxon>Spermatophyta</taxon>
        <taxon>Magnoliopsida</taxon>
        <taxon>eudicotyledons</taxon>
        <taxon>Gunneridae</taxon>
        <taxon>Pentapetalae</taxon>
        <taxon>asterids</taxon>
        <taxon>lamiids</taxon>
        <taxon>Solanales</taxon>
        <taxon>Solanaceae</taxon>
        <taxon>Solanoideae</taxon>
        <taxon>Solaneae</taxon>
        <taxon>Solanum</taxon>
    </lineage>
</organism>
<dbReference type="PANTHER" id="PTHR34427:SF15">
    <property type="entry name" value="DUF4283 DOMAIN-CONTAINING PROTEIN"/>
    <property type="match status" value="1"/>
</dbReference>
<name>A0AAF0QVX2_SOLVR</name>
<feature type="domain" description="DUF4283" evidence="2">
    <location>
        <begin position="196"/>
        <end position="282"/>
    </location>
</feature>
<dbReference type="EMBL" id="CP133616">
    <property type="protein sequence ID" value="WMV29765.1"/>
    <property type="molecule type" value="Genomic_DNA"/>
</dbReference>
<feature type="compositionally biased region" description="Basic and acidic residues" evidence="1">
    <location>
        <begin position="591"/>
        <end position="601"/>
    </location>
</feature>
<sequence length="641" mass="73241">MGGSGKLAGTHPIGEDSIFYNAGFKSYDITRCKDKVGSWFEWVERSRRQMRRVEIRIKVLKWLVAVFVEASKVQGRTVKRWNMKDHFAAFYCTLKYNESGRYISFIALQGQNKSVIITPESTFKGGWGNIAHKNAGFIYEPDETQGITVKDNKQLHRSYKEALFHDRWVTEVTEKAEIQSTANRVRITGGKSQSEKDLLNRCLVGKFQCQTNDNPNLNDVRRWACNSWKSAIEVKVYATNDGHYMFELSSRLAAEHVLTGQWTWKKMKLELEWWKPTTGCWPAEVGRDWVWIKLLGLPMNLWSQKVFKEIGNLSGGYIETEEETSLKNHLHWARIKEQGDGERIPREVEITCDDFTYTIPVWCEAPVTVKFSEKRREEKGEYPAVNTQDQLLQITKEVIAAKKVDGHVGSSSEGSLMQVGPRFKRGEYNVYSIQKLGQRKVGPNLGPILLDPIVGEKARAQALQIPSEDIFNIEIAANQTKENKAQSQITPWNRDDGELEVARHMVDMPGKNKEELGEKSTAIMVQSLAEENTNGGSEDVIPLGIQFPEEDYNTLSTSEWIQQNIIKLSSEFVVNFKGCEEREKELLMKIDSNKRESKGKQSEQSTCKKKGQLELKNLQLDSKFHSNGSRSKGEYLSIMDQ</sequence>
<dbReference type="AlphaFoldDB" id="A0AAF0QVX2"/>
<evidence type="ECO:0000313" key="3">
    <source>
        <dbReference type="EMBL" id="WMV29765.1"/>
    </source>
</evidence>
<dbReference type="Proteomes" id="UP001234989">
    <property type="component" value="Chromosome 5"/>
</dbReference>
<accession>A0AAF0QVX2</accession>
<gene>
    <name evidence="3" type="ORF">MTR67_023150</name>
</gene>